<gene>
    <name evidence="1" type="ORF">DP939_25950</name>
</gene>
<dbReference type="Proteomes" id="UP000253303">
    <property type="component" value="Unassembled WGS sequence"/>
</dbReference>
<dbReference type="PANTHER" id="PTHR34374:SF1">
    <property type="entry name" value="LARGE RIBOSOMAL RNA SUBUNIT ACCUMULATION PROTEIN YCED HOMOLOG 1, CHLOROPLASTIC"/>
    <property type="match status" value="1"/>
</dbReference>
<dbReference type="EMBL" id="QMEY01000012">
    <property type="protein sequence ID" value="RBQ17374.1"/>
    <property type="molecule type" value="Genomic_DNA"/>
</dbReference>
<dbReference type="InterPro" id="IPR003772">
    <property type="entry name" value="YceD"/>
</dbReference>
<evidence type="ECO:0000313" key="2">
    <source>
        <dbReference type="Proteomes" id="UP000253303"/>
    </source>
</evidence>
<sequence>MPDESRMSTRNLDPRAPWVISTHDLGRRPGSMRKTTRTLPAPADLSVDLIGVPKDADVELDIRLEAVMEGVLVTGTASVPLSGECARCLDPLSSEIEVGFQELFFYTAEDAGEEDSLLDGDLLDLEPTFRDAVVLALPLSPVCREGCPGLCTECGVKLAEAGSGHRHEQVDARWAALRDLVKDDKQDTQDR</sequence>
<dbReference type="OrthoDB" id="9790372at2"/>
<proteinExistence type="predicted"/>
<dbReference type="PANTHER" id="PTHR34374">
    <property type="entry name" value="LARGE RIBOSOMAL RNA SUBUNIT ACCUMULATION PROTEIN YCED HOMOLOG 1, CHLOROPLASTIC"/>
    <property type="match status" value="1"/>
</dbReference>
<dbReference type="AlphaFoldDB" id="A0A366LVM8"/>
<reference evidence="1 2" key="1">
    <citation type="submission" date="2018-06" db="EMBL/GenBank/DDBJ databases">
        <title>Sphaerisporangium craniellae sp. nov., isolated from a marine sponge in the South China Sea.</title>
        <authorList>
            <person name="Li L."/>
        </authorList>
    </citation>
    <scope>NUCLEOTIDE SEQUENCE [LARGE SCALE GENOMIC DNA]</scope>
    <source>
        <strain evidence="1 2">LHW63015</strain>
    </source>
</reference>
<name>A0A366LVM8_9ACTN</name>
<evidence type="ECO:0000313" key="1">
    <source>
        <dbReference type="EMBL" id="RBQ17374.1"/>
    </source>
</evidence>
<accession>A0A366LVM8</accession>
<protein>
    <submittedName>
        <fullName evidence="1">DUF177 domain-containing protein</fullName>
    </submittedName>
</protein>
<comment type="caution">
    <text evidence="1">The sequence shown here is derived from an EMBL/GenBank/DDBJ whole genome shotgun (WGS) entry which is preliminary data.</text>
</comment>
<keyword evidence="2" id="KW-1185">Reference proteome</keyword>
<organism evidence="1 2">
    <name type="scientific">Spongiactinospora rosea</name>
    <dbReference type="NCBI Taxonomy" id="2248750"/>
    <lineage>
        <taxon>Bacteria</taxon>
        <taxon>Bacillati</taxon>
        <taxon>Actinomycetota</taxon>
        <taxon>Actinomycetes</taxon>
        <taxon>Streptosporangiales</taxon>
        <taxon>Streptosporangiaceae</taxon>
        <taxon>Spongiactinospora</taxon>
    </lineage>
</organism>
<dbReference type="Pfam" id="PF02620">
    <property type="entry name" value="YceD"/>
    <property type="match status" value="1"/>
</dbReference>